<protein>
    <submittedName>
        <fullName evidence="5">Uncharacterized protein LOC108678140</fullName>
    </submittedName>
</protein>
<dbReference type="RefSeq" id="XP_018021976.1">
    <property type="nucleotide sequence ID" value="XM_018166487.2"/>
</dbReference>
<dbReference type="GeneID" id="108678140"/>
<dbReference type="GO" id="GO:0003700">
    <property type="term" value="F:DNA-binding transcription factor activity"/>
    <property type="evidence" value="ECO:0007669"/>
    <property type="project" value="InterPro"/>
</dbReference>
<feature type="compositionally biased region" description="Polar residues" evidence="2">
    <location>
        <begin position="236"/>
        <end position="249"/>
    </location>
</feature>
<dbReference type="AlphaFoldDB" id="A0A8B7P9W7"/>
<evidence type="ECO:0000313" key="4">
    <source>
        <dbReference type="Proteomes" id="UP000694843"/>
    </source>
</evidence>
<reference evidence="5" key="1">
    <citation type="submission" date="2025-08" db="UniProtKB">
        <authorList>
            <consortium name="RefSeq"/>
        </authorList>
    </citation>
    <scope>IDENTIFICATION</scope>
    <source>
        <tissue evidence="5">Whole organism</tissue>
    </source>
</reference>
<feature type="compositionally biased region" description="Low complexity" evidence="2">
    <location>
        <begin position="137"/>
        <end position="150"/>
    </location>
</feature>
<feature type="compositionally biased region" description="Polar residues" evidence="2">
    <location>
        <begin position="304"/>
        <end position="315"/>
    </location>
</feature>
<evidence type="ECO:0000256" key="2">
    <source>
        <dbReference type="SAM" id="MobiDB-lite"/>
    </source>
</evidence>
<evidence type="ECO:0000259" key="3">
    <source>
        <dbReference type="PROSITE" id="PS00036"/>
    </source>
</evidence>
<feature type="region of interest" description="Disordered" evidence="2">
    <location>
        <begin position="336"/>
        <end position="358"/>
    </location>
</feature>
<dbReference type="InterPro" id="IPR004827">
    <property type="entry name" value="bZIP"/>
</dbReference>
<dbReference type="PROSITE" id="PS00036">
    <property type="entry name" value="BZIP_BASIC"/>
    <property type="match status" value="1"/>
</dbReference>
<dbReference type="KEGG" id="hazt:108678140"/>
<keyword evidence="4" id="KW-1185">Reference proteome</keyword>
<organism evidence="4 5">
    <name type="scientific">Hyalella azteca</name>
    <name type="common">Amphipod</name>
    <dbReference type="NCBI Taxonomy" id="294128"/>
    <lineage>
        <taxon>Eukaryota</taxon>
        <taxon>Metazoa</taxon>
        <taxon>Ecdysozoa</taxon>
        <taxon>Arthropoda</taxon>
        <taxon>Crustacea</taxon>
        <taxon>Multicrustacea</taxon>
        <taxon>Malacostraca</taxon>
        <taxon>Eumalacostraca</taxon>
        <taxon>Peracarida</taxon>
        <taxon>Amphipoda</taxon>
        <taxon>Senticaudata</taxon>
        <taxon>Talitrida</taxon>
        <taxon>Talitroidea</taxon>
        <taxon>Hyalellidae</taxon>
        <taxon>Hyalella</taxon>
    </lineage>
</organism>
<evidence type="ECO:0000313" key="5">
    <source>
        <dbReference type="RefSeq" id="XP_018021976.1"/>
    </source>
</evidence>
<feature type="compositionally biased region" description="Low complexity" evidence="2">
    <location>
        <begin position="174"/>
        <end position="184"/>
    </location>
</feature>
<sequence>MANDPATELLQCLGPQINPMLNNIFSMPEFQSMYRKVEEKIKQDPRKEILEAVLECSYNDSVTEVNNIVKDEDGFQKGLMANDDFDEEFVYNNHAPMDEVNSCCTMPYFQAGFDQNISLDHLKISHRPISPTSTFRAASSASQVGSSSSAERTSVRRQARTKRFGAGTTRVRSSTEPSSSGQPSWQHNIGTNTEEENSVLFNQPRESVGGYNGFGDVFREAHNCLLDAETSHIPSNTIQFRVPSPSLSHNSHRHNSGEPLHYDDSVSDSTYPYSPCQSSITDIDALSPRPSSSSYSEGSFIQSPYMNDSCTSPDSNPSPSPCLPFENKIVVNSRGQSYSLSRSGQPGAFTKKKSQRMSLAGLTEADKKNRIRDQNNRASREYRERRKSKDNFLLTSINEQEQVLREKKASLQQLQNKITILTRVFEERRKKGYFYPEYEARRDVFLRIDKILTSM</sequence>
<feature type="compositionally biased region" description="Polar residues" evidence="2">
    <location>
        <begin position="267"/>
        <end position="281"/>
    </location>
</feature>
<feature type="domain" description="BZIP" evidence="3">
    <location>
        <begin position="370"/>
        <end position="385"/>
    </location>
</feature>
<dbReference type="Proteomes" id="UP000694843">
    <property type="component" value="Unplaced"/>
</dbReference>
<feature type="region of interest" description="Disordered" evidence="2">
    <location>
        <begin position="236"/>
        <end position="324"/>
    </location>
</feature>
<evidence type="ECO:0000256" key="1">
    <source>
        <dbReference type="SAM" id="Coils"/>
    </source>
</evidence>
<keyword evidence="1" id="KW-0175">Coiled coil</keyword>
<name>A0A8B7P9W7_HYAAZ</name>
<feature type="compositionally biased region" description="Low complexity" evidence="2">
    <location>
        <begin position="287"/>
        <end position="303"/>
    </location>
</feature>
<accession>A0A8B7P9W7</accession>
<gene>
    <name evidence="5" type="primary">LOC108678140</name>
</gene>
<feature type="coiled-coil region" evidence="1">
    <location>
        <begin position="397"/>
        <end position="431"/>
    </location>
</feature>
<proteinExistence type="predicted"/>
<feature type="region of interest" description="Disordered" evidence="2">
    <location>
        <begin position="134"/>
        <end position="190"/>
    </location>
</feature>